<feature type="signal peptide" evidence="6">
    <location>
        <begin position="1"/>
        <end position="20"/>
    </location>
</feature>
<organism evidence="7 8">
    <name type="scientific">Striga hermonthica</name>
    <name type="common">Purple witchweed</name>
    <name type="synonym">Buchnera hermonthica</name>
    <dbReference type="NCBI Taxonomy" id="68872"/>
    <lineage>
        <taxon>Eukaryota</taxon>
        <taxon>Viridiplantae</taxon>
        <taxon>Streptophyta</taxon>
        <taxon>Embryophyta</taxon>
        <taxon>Tracheophyta</taxon>
        <taxon>Spermatophyta</taxon>
        <taxon>Magnoliopsida</taxon>
        <taxon>eudicotyledons</taxon>
        <taxon>Gunneridae</taxon>
        <taxon>Pentapetalae</taxon>
        <taxon>asterids</taxon>
        <taxon>lamiids</taxon>
        <taxon>Lamiales</taxon>
        <taxon>Orobanchaceae</taxon>
        <taxon>Buchnereae</taxon>
        <taxon>Striga</taxon>
    </lineage>
</organism>
<evidence type="ECO:0000256" key="1">
    <source>
        <dbReference type="ARBA" id="ARBA00004613"/>
    </source>
</evidence>
<evidence type="ECO:0000313" key="7">
    <source>
        <dbReference type="EMBL" id="CAA0825322.1"/>
    </source>
</evidence>
<comment type="similarity">
    <text evidence="2 6">Belongs to the plant self-incompatibility (S1) protein family.</text>
</comment>
<dbReference type="GO" id="GO:0005576">
    <property type="term" value="C:extracellular region"/>
    <property type="evidence" value="ECO:0007669"/>
    <property type="project" value="UniProtKB-SubCell"/>
</dbReference>
<gene>
    <name evidence="7" type="ORF">SHERM_22104</name>
</gene>
<evidence type="ECO:0000256" key="5">
    <source>
        <dbReference type="ARBA" id="ARBA00022729"/>
    </source>
</evidence>
<feature type="chain" id="PRO_5040530708" description="S-protein homolog" evidence="6">
    <location>
        <begin position="21"/>
        <end position="138"/>
    </location>
</feature>
<evidence type="ECO:0000256" key="3">
    <source>
        <dbReference type="ARBA" id="ARBA00022471"/>
    </source>
</evidence>
<dbReference type="InterPro" id="IPR010264">
    <property type="entry name" value="Self-incomp_S1"/>
</dbReference>
<evidence type="ECO:0000256" key="6">
    <source>
        <dbReference type="RuleBase" id="RU367044"/>
    </source>
</evidence>
<dbReference type="EMBL" id="CACSLK010026072">
    <property type="protein sequence ID" value="CAA0825322.1"/>
    <property type="molecule type" value="Genomic_DNA"/>
</dbReference>
<reference evidence="7" key="1">
    <citation type="submission" date="2019-12" db="EMBL/GenBank/DDBJ databases">
        <authorList>
            <person name="Scholes J."/>
        </authorList>
    </citation>
    <scope>NUCLEOTIDE SEQUENCE</scope>
</reference>
<dbReference type="Proteomes" id="UP001153555">
    <property type="component" value="Unassembled WGS sequence"/>
</dbReference>
<dbReference type="PANTHER" id="PTHR31232:SF61">
    <property type="entry name" value="S-PROTEIN HOMOLOG"/>
    <property type="match status" value="1"/>
</dbReference>
<proteinExistence type="inferred from homology"/>
<dbReference type="AlphaFoldDB" id="A0A9N7N2I0"/>
<evidence type="ECO:0000256" key="4">
    <source>
        <dbReference type="ARBA" id="ARBA00022525"/>
    </source>
</evidence>
<dbReference type="Pfam" id="PF05938">
    <property type="entry name" value="Self-incomp_S1"/>
    <property type="match status" value="1"/>
</dbReference>
<evidence type="ECO:0000313" key="8">
    <source>
        <dbReference type="Proteomes" id="UP001153555"/>
    </source>
</evidence>
<comment type="subcellular location">
    <subcellularLocation>
        <location evidence="1 6">Secreted</location>
    </subcellularLocation>
</comment>
<keyword evidence="5 6" id="KW-0732">Signal</keyword>
<dbReference type="PANTHER" id="PTHR31232">
    <property type="match status" value="1"/>
</dbReference>
<keyword evidence="4 6" id="KW-0964">Secreted</keyword>
<accession>A0A9N7N2I0</accession>
<dbReference type="OrthoDB" id="1848419at2759"/>
<comment type="caution">
    <text evidence="7">The sequence shown here is derived from an EMBL/GenBank/DDBJ whole genome shotgun (WGS) entry which is preliminary data.</text>
</comment>
<keyword evidence="3 6" id="KW-0713">Self-incompatibility</keyword>
<keyword evidence="8" id="KW-1185">Reference proteome</keyword>
<name>A0A9N7N2I0_STRHE</name>
<sequence>MTLNYVLLLSLLLHANYLQAHSCFLPTLRYHVYVYNNLSPSKEQLRVHCASQDDDLGYHNLTSNQNFHFTFCDNRFTTLFFCHLWWGKKNKSFEVFNTLWKKPPTHHSAYVAKNDGIYLSYNVPPQKLEKKFDWELGK</sequence>
<dbReference type="GO" id="GO:0060320">
    <property type="term" value="P:rejection of self pollen"/>
    <property type="evidence" value="ECO:0007669"/>
    <property type="project" value="UniProtKB-KW"/>
</dbReference>
<protein>
    <recommendedName>
        <fullName evidence="6">S-protein homolog</fullName>
    </recommendedName>
</protein>
<evidence type="ECO:0000256" key="2">
    <source>
        <dbReference type="ARBA" id="ARBA00005581"/>
    </source>
</evidence>